<dbReference type="EMBL" id="CP000817">
    <property type="protein sequence ID" value="ACA41207.1"/>
    <property type="molecule type" value="Genomic_DNA"/>
</dbReference>
<dbReference type="HOGENOM" id="CLU_3312328_0_0_9"/>
<evidence type="ECO:0000256" key="1">
    <source>
        <dbReference type="SAM" id="Phobius"/>
    </source>
</evidence>
<name>B1HTK3_LYSSC</name>
<feature type="transmembrane region" description="Helical" evidence="1">
    <location>
        <begin position="12"/>
        <end position="29"/>
    </location>
</feature>
<dbReference type="EnsemblBacteria" id="ACA41207">
    <property type="protein sequence ID" value="ACA41207"/>
    <property type="gene ID" value="Bsph_3723"/>
</dbReference>
<evidence type="ECO:0000313" key="2">
    <source>
        <dbReference type="EMBL" id="ACA41207.1"/>
    </source>
</evidence>
<dbReference type="AlphaFoldDB" id="B1HTK3"/>
<keyword evidence="1" id="KW-0472">Membrane</keyword>
<evidence type="ECO:0000313" key="3">
    <source>
        <dbReference type="Proteomes" id="UP000002164"/>
    </source>
</evidence>
<keyword evidence="1" id="KW-0812">Transmembrane</keyword>
<proteinExistence type="predicted"/>
<dbReference type="KEGG" id="lsp:Bsph_3723"/>
<keyword evidence="1" id="KW-1133">Transmembrane helix</keyword>
<accession>B1HTK3</accession>
<protein>
    <submittedName>
        <fullName evidence="2">Uncharacterized protein</fullName>
    </submittedName>
</protein>
<organism evidence="2 3">
    <name type="scientific">Lysinibacillus sphaericus (strain C3-41)</name>
    <dbReference type="NCBI Taxonomy" id="444177"/>
    <lineage>
        <taxon>Bacteria</taxon>
        <taxon>Bacillati</taxon>
        <taxon>Bacillota</taxon>
        <taxon>Bacilli</taxon>
        <taxon>Bacillales</taxon>
        <taxon>Bacillaceae</taxon>
        <taxon>Lysinibacillus</taxon>
    </lineage>
</organism>
<dbReference type="Proteomes" id="UP000002164">
    <property type="component" value="Chromosome"/>
</dbReference>
<sequence>MIIISAKPSTRIWGGFNVFLKVFILFSSIDVKLLDFKYA</sequence>
<reference evidence="2 3" key="1">
    <citation type="journal article" date="2008" name="J. Bacteriol.">
        <title>Complete genome sequence of the mosquitocidal bacterium Bacillus sphaericus C3-41 and comparison with those of closely related Bacillus species.</title>
        <authorList>
            <person name="Hu X."/>
            <person name="Fan W."/>
            <person name="Han B."/>
            <person name="Liu H."/>
            <person name="Zheng D."/>
            <person name="Li Q."/>
            <person name="Dong W."/>
            <person name="Yan J."/>
            <person name="Gao M."/>
            <person name="Berry C."/>
            <person name="Yuan Z."/>
        </authorList>
    </citation>
    <scope>NUCLEOTIDE SEQUENCE [LARGE SCALE GENOMIC DNA]</scope>
    <source>
        <strain evidence="2 3">C3-41</strain>
    </source>
</reference>
<gene>
    <name evidence="2" type="ordered locus">Bsph_3723</name>
</gene>